<reference evidence="10 11" key="1">
    <citation type="journal article" date="2006" name="Genome Res.">
        <title>Skewed genomic variability in strains of the toxigenic bacterial pathogen, Clostridium perfringens.</title>
        <authorList>
            <person name="Myers G.S."/>
            <person name="Rasko D.A."/>
            <person name="Cheung J.K."/>
            <person name="Ravel J."/>
            <person name="Seshadri R."/>
            <person name="Deboy R.T."/>
            <person name="Ren Q."/>
            <person name="Varga J."/>
            <person name="Awad M.M."/>
            <person name="Brinkac L.M."/>
            <person name="Daugherty S.C."/>
            <person name="Haft D.H."/>
            <person name="Dodson R.J."/>
            <person name="Madupu R."/>
            <person name="Nelson W.C."/>
            <person name="Rosovitz M.J."/>
            <person name="Sullivan S.A."/>
            <person name="Khouri H."/>
            <person name="Dimitrov G.I."/>
            <person name="Watkins K.L."/>
            <person name="Mulligan S."/>
            <person name="Benton J."/>
            <person name="Radune D."/>
            <person name="Fisher D.J."/>
            <person name="Atkins H.S."/>
            <person name="Hiscox T."/>
            <person name="Jost B.H."/>
            <person name="Billington S.J."/>
            <person name="Songer J.G."/>
            <person name="McClane B.A."/>
            <person name="Titball R.W."/>
            <person name="Rood J.I."/>
            <person name="Melville S.B."/>
            <person name="Paulsen I.T."/>
        </authorList>
    </citation>
    <scope>NUCLEOTIDE SEQUENCE [LARGE SCALE GENOMIC DNA]</scope>
    <source>
        <strain evidence="11">ATCC 13124 / DSM 756 / JCM 1290 / NCIMB 6125 / NCTC 8237 / S 107 / Type A</strain>
    </source>
</reference>
<protein>
    <submittedName>
        <fullName evidence="10">Preprotein translocase subunit</fullName>
    </submittedName>
</protein>
<evidence type="ECO:0000256" key="2">
    <source>
        <dbReference type="ARBA" id="ARBA00006742"/>
    </source>
</evidence>
<evidence type="ECO:0000256" key="9">
    <source>
        <dbReference type="ARBA" id="ARBA00023136"/>
    </source>
</evidence>
<sequence length="87" mass="9824">MKTFMIILLVLVAVFLVWYIVSFKGVNKDKARIIEQQINLKVGSNVVLSSGIHGKVSKVNKETVEIIIDKTKNITMTVERYCVSKVL</sequence>
<keyword evidence="5" id="KW-0812">Transmembrane</keyword>
<dbReference type="GeneID" id="93000757"/>
<keyword evidence="4" id="KW-1003">Cell membrane</keyword>
<organism evidence="10 11">
    <name type="scientific">Clostridium perfringens (strain ATCC 13124 / DSM 756 / JCM 1290 / NCIMB 6125 / NCTC 8237 / Type A)</name>
    <dbReference type="NCBI Taxonomy" id="195103"/>
    <lineage>
        <taxon>Bacteria</taxon>
        <taxon>Bacillati</taxon>
        <taxon>Bacillota</taxon>
        <taxon>Clostridia</taxon>
        <taxon>Eubacteriales</taxon>
        <taxon>Clostridiaceae</taxon>
        <taxon>Clostridium</taxon>
    </lineage>
</organism>
<keyword evidence="9" id="KW-0472">Membrane</keyword>
<dbReference type="KEGG" id="cpf:CPF_2964"/>
<evidence type="ECO:0000313" key="11">
    <source>
        <dbReference type="Proteomes" id="UP000001823"/>
    </source>
</evidence>
<evidence type="ECO:0000256" key="3">
    <source>
        <dbReference type="ARBA" id="ARBA00022448"/>
    </source>
</evidence>
<keyword evidence="7" id="KW-1133">Transmembrane helix</keyword>
<dbReference type="SMART" id="SM01323">
    <property type="entry name" value="YajC"/>
    <property type="match status" value="1"/>
</dbReference>
<dbReference type="InterPro" id="IPR003849">
    <property type="entry name" value="Preprotein_translocase_YajC"/>
</dbReference>
<evidence type="ECO:0000313" key="10">
    <source>
        <dbReference type="EMBL" id="ABG83764.1"/>
    </source>
</evidence>
<dbReference type="AlphaFoldDB" id="A0A0H2YTB8"/>
<dbReference type="GO" id="GO:0015031">
    <property type="term" value="P:protein transport"/>
    <property type="evidence" value="ECO:0007669"/>
    <property type="project" value="UniProtKB-KW"/>
</dbReference>
<name>A0A0H2YTB8_CLOP1</name>
<evidence type="ECO:0000256" key="7">
    <source>
        <dbReference type="ARBA" id="ARBA00022989"/>
    </source>
</evidence>
<proteinExistence type="inferred from homology"/>
<keyword evidence="3" id="KW-0813">Transport</keyword>
<comment type="similarity">
    <text evidence="2">Belongs to the YajC family.</text>
</comment>
<dbReference type="Pfam" id="PF02699">
    <property type="entry name" value="YajC"/>
    <property type="match status" value="1"/>
</dbReference>
<gene>
    <name evidence="10" type="ordered locus">CPF_2964</name>
</gene>
<dbReference type="PaxDb" id="195103-CPF_2964"/>
<dbReference type="Proteomes" id="UP000001823">
    <property type="component" value="Chromosome"/>
</dbReference>
<keyword evidence="8" id="KW-0811">Translocation</keyword>
<evidence type="ECO:0000256" key="1">
    <source>
        <dbReference type="ARBA" id="ARBA00004162"/>
    </source>
</evidence>
<evidence type="ECO:0000256" key="6">
    <source>
        <dbReference type="ARBA" id="ARBA00022927"/>
    </source>
</evidence>
<evidence type="ECO:0000256" key="4">
    <source>
        <dbReference type="ARBA" id="ARBA00022475"/>
    </source>
</evidence>
<dbReference type="RefSeq" id="WP_011010999.1">
    <property type="nucleotide sequence ID" value="NC_008261.1"/>
</dbReference>
<dbReference type="STRING" id="195103.CPF_2964"/>
<dbReference type="GO" id="GO:0005886">
    <property type="term" value="C:plasma membrane"/>
    <property type="evidence" value="ECO:0007669"/>
    <property type="project" value="UniProtKB-SubCell"/>
</dbReference>
<keyword evidence="6" id="KW-0653">Protein transport</keyword>
<comment type="subcellular location">
    <subcellularLocation>
        <location evidence="1">Cell membrane</location>
        <topology evidence="1">Single-pass membrane protein</topology>
    </subcellularLocation>
</comment>
<dbReference type="PANTHER" id="PTHR33909:SF1">
    <property type="entry name" value="SEC TRANSLOCON ACCESSORY COMPLEX SUBUNIT YAJC"/>
    <property type="match status" value="1"/>
</dbReference>
<dbReference type="HOGENOM" id="CLU_2477879_0_0_9"/>
<keyword evidence="11" id="KW-1185">Reference proteome</keyword>
<accession>A0A0H2YTB8</accession>
<evidence type="ECO:0000256" key="5">
    <source>
        <dbReference type="ARBA" id="ARBA00022692"/>
    </source>
</evidence>
<dbReference type="PANTHER" id="PTHR33909">
    <property type="entry name" value="SEC TRANSLOCON ACCESSORY COMPLEX SUBUNIT YAJC"/>
    <property type="match status" value="1"/>
</dbReference>
<dbReference type="EMBL" id="CP000246">
    <property type="protein sequence ID" value="ABG83764.1"/>
    <property type="molecule type" value="Genomic_DNA"/>
</dbReference>
<evidence type="ECO:0000256" key="8">
    <source>
        <dbReference type="ARBA" id="ARBA00023010"/>
    </source>
</evidence>
<dbReference type="PRINTS" id="PR01853">
    <property type="entry name" value="YAJCTRNLCASE"/>
</dbReference>